<dbReference type="InterPro" id="IPR011042">
    <property type="entry name" value="6-blade_b-propeller_TolB-like"/>
</dbReference>
<dbReference type="PANTHER" id="PTHR36842">
    <property type="entry name" value="PROTEIN TOLB HOMOLOG"/>
    <property type="match status" value="1"/>
</dbReference>
<dbReference type="Pfam" id="PF07676">
    <property type="entry name" value="PD40"/>
    <property type="match status" value="4"/>
</dbReference>
<sequence length="469" mass="49513">MKHEIPGLSLNTQPIRTKGLCRSTLLGVLFVALLFGLAQSVAAQLTSANGKIAYVECGSSTHPWFSPQCDIWIMNPDGTEPTNVTNTPDLNEINPAWSADGTKVAYIEGWNGVNYLKMVDLGIDGTGRAITTITEEYSYQFGPTWSPGGTQIALVRQVPGVVFSIQFDIIVMNVDGSGEINITNSDVDEMDPAWSPDGSRIAFASVRPEHYLDPITGTPTTGGQWEIVTVNPDGSGEQIVSAGDTGTPRAQYLEEDRSPAWSPDSSMIVFMSQAQIPSCCGNWQIWAVNRDGTSITNLTDDETVNDGSPSWSPDGTQIVFSRATGSGGFDLYTMPTPSTLSLTAATLSFATTVQAAASATRLAMNASDADWGRDPNSAPTTGSYALFVSVSLNGKGAGGTVTSTPAGIKCGRDCSAIYPTDTWVTLSATPKKGSQFSGWSGACGSAAGSVCSVLMNDAKTVRADFTRNK</sequence>
<protein>
    <recommendedName>
        <fullName evidence="2">Bacterial repeat domain-containing protein</fullName>
    </recommendedName>
</protein>
<dbReference type="Gene3D" id="2.130.10.10">
    <property type="entry name" value="YVTN repeat-like/Quinoprotein amine dehydrogenase"/>
    <property type="match status" value="1"/>
</dbReference>
<dbReference type="Gene3D" id="2.120.10.30">
    <property type="entry name" value="TolB, C-terminal domain"/>
    <property type="match status" value="1"/>
</dbReference>
<dbReference type="InterPro" id="IPR015943">
    <property type="entry name" value="WD40/YVTN_repeat-like_dom_sf"/>
</dbReference>
<dbReference type="RefSeq" id="WP_169259788.1">
    <property type="nucleotide sequence ID" value="NZ_WTVQ01000009.1"/>
</dbReference>
<feature type="domain" description="Bacterial repeat" evidence="2">
    <location>
        <begin position="396"/>
        <end position="468"/>
    </location>
</feature>
<dbReference type="PANTHER" id="PTHR36842:SF1">
    <property type="entry name" value="PROTEIN TOLB"/>
    <property type="match status" value="1"/>
</dbReference>
<keyword evidence="4" id="KW-1185">Reference proteome</keyword>
<dbReference type="Pfam" id="PF18998">
    <property type="entry name" value="Flg_new_2"/>
    <property type="match status" value="1"/>
</dbReference>
<evidence type="ECO:0000259" key="2">
    <source>
        <dbReference type="Pfam" id="PF18998"/>
    </source>
</evidence>
<dbReference type="InterPro" id="IPR011659">
    <property type="entry name" value="WD40"/>
</dbReference>
<name>A0ABX1QAU3_9RHOO</name>
<dbReference type="EMBL" id="WTVQ01000009">
    <property type="protein sequence ID" value="NMG74645.1"/>
    <property type="molecule type" value="Genomic_DNA"/>
</dbReference>
<dbReference type="InterPro" id="IPR044060">
    <property type="entry name" value="Bacterial_rp_domain"/>
</dbReference>
<dbReference type="Proteomes" id="UP000648984">
    <property type="component" value="Unassembled WGS sequence"/>
</dbReference>
<evidence type="ECO:0000313" key="4">
    <source>
        <dbReference type="Proteomes" id="UP000648984"/>
    </source>
</evidence>
<accession>A0ABX1QAU3</accession>
<reference evidence="3 4" key="1">
    <citation type="submission" date="2019-12" db="EMBL/GenBank/DDBJ databases">
        <title>Comparative genomics gives insights into the taxonomy of the Azoarcus-Aromatoleum group and reveals separate origins of nif in the plant-associated Azoarcus and non-plant-associated Aromatoleum sub-groups.</title>
        <authorList>
            <person name="Lafos M."/>
            <person name="Maluk M."/>
            <person name="Batista M."/>
            <person name="Junghare M."/>
            <person name="Carmona M."/>
            <person name="Faoro H."/>
            <person name="Cruz L.M."/>
            <person name="Battistoni F."/>
            <person name="De Souza E."/>
            <person name="Pedrosa F."/>
            <person name="Chen W.-M."/>
            <person name="Poole P.S."/>
            <person name="Dixon R.A."/>
            <person name="James E.K."/>
        </authorList>
    </citation>
    <scope>NUCLEOTIDE SEQUENCE [LARGE SCALE GENOMIC DNA]</scope>
    <source>
        <strain evidence="3 4">22Lin</strain>
    </source>
</reference>
<evidence type="ECO:0000313" key="3">
    <source>
        <dbReference type="EMBL" id="NMG74645.1"/>
    </source>
</evidence>
<comment type="caution">
    <text evidence="3">The sequence shown here is derived from an EMBL/GenBank/DDBJ whole genome shotgun (WGS) entry which is preliminary data.</text>
</comment>
<gene>
    <name evidence="3" type="ORF">GPA25_07705</name>
</gene>
<proteinExistence type="inferred from homology"/>
<evidence type="ECO:0000256" key="1">
    <source>
        <dbReference type="ARBA" id="ARBA00009820"/>
    </source>
</evidence>
<comment type="similarity">
    <text evidence="1">Belongs to the TolB family.</text>
</comment>
<organism evidence="3 4">
    <name type="scientific">Aromatoleum diolicum</name>
    <dbReference type="NCBI Taxonomy" id="75796"/>
    <lineage>
        <taxon>Bacteria</taxon>
        <taxon>Pseudomonadati</taxon>
        <taxon>Pseudomonadota</taxon>
        <taxon>Betaproteobacteria</taxon>
        <taxon>Rhodocyclales</taxon>
        <taxon>Rhodocyclaceae</taxon>
        <taxon>Aromatoleum</taxon>
    </lineage>
</organism>
<dbReference type="SUPFAM" id="SSF69304">
    <property type="entry name" value="Tricorn protease N-terminal domain"/>
    <property type="match status" value="1"/>
</dbReference>